<dbReference type="Proteomes" id="UP000286921">
    <property type="component" value="Unassembled WGS sequence"/>
</dbReference>
<evidence type="ECO:0000313" key="2">
    <source>
        <dbReference type="Proteomes" id="UP000286921"/>
    </source>
</evidence>
<reference evidence="1 2" key="1">
    <citation type="submission" date="2016-09" db="EMBL/GenBank/DDBJ databases">
        <title>Aspergillus awamori IFM 58123T.</title>
        <authorList>
            <person name="Kusuya Y."/>
            <person name="Shimizu M."/>
            <person name="Takahashi H."/>
            <person name="Yaguchi T."/>
        </authorList>
    </citation>
    <scope>NUCLEOTIDE SEQUENCE [LARGE SCALE GENOMIC DNA]</scope>
    <source>
        <strain evidence="1 2">IFM 58123</strain>
    </source>
</reference>
<dbReference type="EMBL" id="BDHI01000007">
    <property type="protein sequence ID" value="GCB21243.1"/>
    <property type="molecule type" value="Genomic_DNA"/>
</dbReference>
<accession>A0A401KPM0</accession>
<gene>
    <name evidence="1" type="ORF">AAWM_04128</name>
</gene>
<keyword evidence="2" id="KW-1185">Reference proteome</keyword>
<comment type="caution">
    <text evidence="1">The sequence shown here is derived from an EMBL/GenBank/DDBJ whole genome shotgun (WGS) entry which is preliminary data.</text>
</comment>
<sequence length="190" mass="20267">MTSHPNETYTPAPYRAGGVNDYNSLGSLYDLYTVSYGIDQPENGLLNQAHFPVYHQTQADTHRGYHTLPRFSRPPREQPAHDEIRYGFPTGSGNYGIATTVVQQAGVAPQDLYDQAGSIQGNDPANNPSILGAVTPLVRQANIAVEEYAVLPAPGAKSAKLVANNQTGIPISGAAGQIANPDQPLIDGRT</sequence>
<name>A0A401KPM0_ASPAW</name>
<dbReference type="AlphaFoldDB" id="A0A401KPM0"/>
<proteinExistence type="predicted"/>
<organism evidence="1 2">
    <name type="scientific">Aspergillus awamori</name>
    <name type="common">Black koji mold</name>
    <dbReference type="NCBI Taxonomy" id="105351"/>
    <lineage>
        <taxon>Eukaryota</taxon>
        <taxon>Fungi</taxon>
        <taxon>Dikarya</taxon>
        <taxon>Ascomycota</taxon>
        <taxon>Pezizomycotina</taxon>
        <taxon>Eurotiomycetes</taxon>
        <taxon>Eurotiomycetidae</taxon>
        <taxon>Eurotiales</taxon>
        <taxon>Aspergillaceae</taxon>
        <taxon>Aspergillus</taxon>
    </lineage>
</organism>
<evidence type="ECO:0000313" key="1">
    <source>
        <dbReference type="EMBL" id="GCB21243.1"/>
    </source>
</evidence>
<protein>
    <submittedName>
        <fullName evidence="1">Uncharacterized protein</fullName>
    </submittedName>
</protein>